<evidence type="ECO:0000256" key="7">
    <source>
        <dbReference type="PIRSR" id="PIRSR600223-1"/>
    </source>
</evidence>
<dbReference type="EMBL" id="UGQE01000001">
    <property type="protein sequence ID" value="STZ10611.1"/>
    <property type="molecule type" value="Genomic_DNA"/>
</dbReference>
<reference evidence="12 14" key="2">
    <citation type="submission" date="2018-06" db="EMBL/GenBank/DDBJ databases">
        <authorList>
            <consortium name="Pathogen Informatics"/>
            <person name="Doyle S."/>
        </authorList>
    </citation>
    <scope>NUCLEOTIDE SEQUENCE [LARGE SCALE GENOMIC DNA]</scope>
    <source>
        <strain evidence="12 14">NCTC10293</strain>
    </source>
</reference>
<keyword evidence="8" id="KW-0472">Membrane</keyword>
<evidence type="ECO:0000259" key="10">
    <source>
        <dbReference type="Pfam" id="PF10502"/>
    </source>
</evidence>
<name>A0A1S9ZXY0_9GAMM</name>
<feature type="active site" evidence="7">
    <location>
        <position position="195"/>
    </location>
</feature>
<dbReference type="CDD" id="cd06530">
    <property type="entry name" value="S26_SPase_I"/>
    <property type="match status" value="1"/>
</dbReference>
<keyword evidence="6 8" id="KW-0378">Hydrolase</keyword>
<dbReference type="EMBL" id="MUXU01000053">
    <property type="protein sequence ID" value="OOR88362.1"/>
    <property type="molecule type" value="Genomic_DNA"/>
</dbReference>
<dbReference type="PANTHER" id="PTHR43390">
    <property type="entry name" value="SIGNAL PEPTIDASE I"/>
    <property type="match status" value="1"/>
</dbReference>
<reference evidence="11 13" key="1">
    <citation type="submission" date="2017-02" db="EMBL/GenBank/DDBJ databases">
        <title>Draft genome sequence of Moraxella caviae CCUG 355 type strain.</title>
        <authorList>
            <person name="Engstrom-Jakobsson H."/>
            <person name="Salva-Serra F."/>
            <person name="Thorell K."/>
            <person name="Gonzales-Siles L."/>
            <person name="Karlsson R."/>
            <person name="Boulund F."/>
            <person name="Engstrand L."/>
            <person name="Moore E."/>
        </authorList>
    </citation>
    <scope>NUCLEOTIDE SEQUENCE [LARGE SCALE GENOMIC DNA]</scope>
    <source>
        <strain evidence="11 13">CCUG 355</strain>
    </source>
</reference>
<dbReference type="OrthoDB" id="9815782at2"/>
<sequence length="365" mass="40821">MQFDINLILVPLTLLFLVVWLLDKFALRQHRAVKAAAREHKIASENLARSQDTLRLTLERHQLPSDVDALAIEPSTPPEVVAAARDYGIAKQAAAQAQSQLHSTKQSRVVRWAYEYLPILLVIVVVRAWVIEPFNIPSSSMAPTLYTGDFIVVNKSAYGLRLPITHTKILNTGEPEHGDVVVFRYPLQPNQYYIKRMIGLPGDAISYDDGVLSVNGQAVPTTATTYQMPQPLLDTLMPQVIGGQALSDAERADFGRAEESHARYYTETLGEHEYRVRYVGDLNVAKDAPFLLEQSPQVAQDGTKWQITVPEGQYFVMGDNRDRSEDARFWGFVPESHLAGKATYIWMHKPAGFAMPSFSRNGGID</sequence>
<keyword evidence="8" id="KW-1133">Transmembrane helix</keyword>
<dbReference type="InterPro" id="IPR036286">
    <property type="entry name" value="LexA/Signal_pep-like_sf"/>
</dbReference>
<evidence type="ECO:0000256" key="6">
    <source>
        <dbReference type="ARBA" id="ARBA00022801"/>
    </source>
</evidence>
<organism evidence="11 13">
    <name type="scientific">Moraxella caviae</name>
    <dbReference type="NCBI Taxonomy" id="34060"/>
    <lineage>
        <taxon>Bacteria</taxon>
        <taxon>Pseudomonadati</taxon>
        <taxon>Pseudomonadota</taxon>
        <taxon>Gammaproteobacteria</taxon>
        <taxon>Moraxellales</taxon>
        <taxon>Moraxellaceae</taxon>
        <taxon>Moraxella</taxon>
    </lineage>
</organism>
<dbReference type="PRINTS" id="PR00727">
    <property type="entry name" value="LEADERPTASE"/>
</dbReference>
<evidence type="ECO:0000256" key="4">
    <source>
        <dbReference type="ARBA" id="ARBA00019232"/>
    </source>
</evidence>
<comment type="subcellular location">
    <subcellularLocation>
        <location evidence="9">Membrane</location>
        <topology evidence="9">Multi-pass membrane protein</topology>
    </subcellularLocation>
</comment>
<dbReference type="InterPro" id="IPR019757">
    <property type="entry name" value="Pept_S26A_signal_pept_1_Lys-AS"/>
</dbReference>
<evidence type="ECO:0000256" key="8">
    <source>
        <dbReference type="RuleBase" id="RU003993"/>
    </source>
</evidence>
<proteinExistence type="inferred from homology"/>
<dbReference type="RefSeq" id="WP_078277050.1">
    <property type="nucleotide sequence ID" value="NZ_MUXU01000053.1"/>
</dbReference>
<dbReference type="AlphaFoldDB" id="A0A1S9ZXY0"/>
<dbReference type="PROSITE" id="PS00760">
    <property type="entry name" value="SPASE_I_2"/>
    <property type="match status" value="1"/>
</dbReference>
<evidence type="ECO:0000313" key="13">
    <source>
        <dbReference type="Proteomes" id="UP000190435"/>
    </source>
</evidence>
<evidence type="ECO:0000313" key="12">
    <source>
        <dbReference type="EMBL" id="STZ10611.1"/>
    </source>
</evidence>
<dbReference type="InterPro" id="IPR000223">
    <property type="entry name" value="Pept_S26A_signal_pept_1"/>
</dbReference>
<evidence type="ECO:0000256" key="3">
    <source>
        <dbReference type="ARBA" id="ARBA00013208"/>
    </source>
</evidence>
<feature type="active site" evidence="7">
    <location>
        <position position="140"/>
    </location>
</feature>
<dbReference type="GO" id="GO:0016020">
    <property type="term" value="C:membrane"/>
    <property type="evidence" value="ECO:0007669"/>
    <property type="project" value="UniProtKB-SubCell"/>
</dbReference>
<evidence type="ECO:0000313" key="14">
    <source>
        <dbReference type="Proteomes" id="UP000255279"/>
    </source>
</evidence>
<dbReference type="InterPro" id="IPR019756">
    <property type="entry name" value="Pept_S26A_signal_pept_1_Ser-AS"/>
</dbReference>
<dbReference type="GO" id="GO:0006465">
    <property type="term" value="P:signal peptide processing"/>
    <property type="evidence" value="ECO:0007669"/>
    <property type="project" value="InterPro"/>
</dbReference>
<accession>A0A1S9ZXY0</accession>
<keyword evidence="13" id="KW-1185">Reference proteome</keyword>
<comment type="catalytic activity">
    <reaction evidence="1 8">
        <text>Cleavage of hydrophobic, N-terminal signal or leader sequences from secreted and periplasmic proteins.</text>
        <dbReference type="EC" id="3.4.21.89"/>
    </reaction>
</comment>
<dbReference type="EC" id="3.4.21.89" evidence="3 8"/>
<dbReference type="GO" id="GO:0009003">
    <property type="term" value="F:signal peptidase activity"/>
    <property type="evidence" value="ECO:0007669"/>
    <property type="project" value="UniProtKB-EC"/>
</dbReference>
<evidence type="ECO:0000256" key="2">
    <source>
        <dbReference type="ARBA" id="ARBA00009370"/>
    </source>
</evidence>
<feature type="domain" description="Peptidase S26" evidence="10">
    <location>
        <begin position="110"/>
        <end position="346"/>
    </location>
</feature>
<evidence type="ECO:0000256" key="5">
    <source>
        <dbReference type="ARBA" id="ARBA00022670"/>
    </source>
</evidence>
<dbReference type="SUPFAM" id="SSF51306">
    <property type="entry name" value="LexA/Signal peptidase"/>
    <property type="match status" value="1"/>
</dbReference>
<evidence type="ECO:0000256" key="1">
    <source>
        <dbReference type="ARBA" id="ARBA00000677"/>
    </source>
</evidence>
<dbReference type="InterPro" id="IPR019533">
    <property type="entry name" value="Peptidase_S26"/>
</dbReference>
<feature type="transmembrane region" description="Helical" evidence="8">
    <location>
        <begin position="6"/>
        <end position="22"/>
    </location>
</feature>
<dbReference type="NCBIfam" id="TIGR02227">
    <property type="entry name" value="sigpep_I_bact"/>
    <property type="match status" value="1"/>
</dbReference>
<dbReference type="STRING" id="34060.B0181_08355"/>
<evidence type="ECO:0000256" key="9">
    <source>
        <dbReference type="RuleBase" id="RU362042"/>
    </source>
</evidence>
<gene>
    <name evidence="12" type="primary">lepB</name>
    <name evidence="11" type="ORF">B0181_08355</name>
    <name evidence="12" type="ORF">NCTC10293_00961</name>
</gene>
<comment type="similarity">
    <text evidence="2 9">Belongs to the peptidase S26 family.</text>
</comment>
<dbReference type="Gene3D" id="2.10.109.10">
    <property type="entry name" value="Umud Fragment, subunit A"/>
    <property type="match status" value="1"/>
</dbReference>
<keyword evidence="8" id="KW-0812">Transmembrane</keyword>
<evidence type="ECO:0000313" key="11">
    <source>
        <dbReference type="EMBL" id="OOR88362.1"/>
    </source>
</evidence>
<keyword evidence="5 8" id="KW-0645">Protease</keyword>
<feature type="transmembrane region" description="Helical" evidence="8">
    <location>
        <begin position="112"/>
        <end position="130"/>
    </location>
</feature>
<dbReference type="Proteomes" id="UP000255279">
    <property type="component" value="Unassembled WGS sequence"/>
</dbReference>
<protein>
    <recommendedName>
        <fullName evidence="4 8">Signal peptidase I</fullName>
        <ecNumber evidence="3 8">3.4.21.89</ecNumber>
    </recommendedName>
</protein>
<dbReference type="PANTHER" id="PTHR43390:SF1">
    <property type="entry name" value="CHLOROPLAST PROCESSING PEPTIDASE"/>
    <property type="match status" value="1"/>
</dbReference>
<dbReference type="GO" id="GO:0004252">
    <property type="term" value="F:serine-type endopeptidase activity"/>
    <property type="evidence" value="ECO:0007669"/>
    <property type="project" value="InterPro"/>
</dbReference>
<dbReference type="PROSITE" id="PS00501">
    <property type="entry name" value="SPASE_I_1"/>
    <property type="match status" value="1"/>
</dbReference>
<dbReference type="Pfam" id="PF10502">
    <property type="entry name" value="Peptidase_S26"/>
    <property type="match status" value="1"/>
</dbReference>
<dbReference type="Proteomes" id="UP000190435">
    <property type="component" value="Unassembled WGS sequence"/>
</dbReference>